<dbReference type="EMBL" id="EQ973880">
    <property type="protein sequence ID" value="EEF40769.1"/>
    <property type="molecule type" value="Genomic_DNA"/>
</dbReference>
<dbReference type="InParanoid" id="B9S6K1"/>
<accession>B9S6K1</accession>
<dbReference type="AlphaFoldDB" id="B9S6K1"/>
<reference evidence="2" key="1">
    <citation type="journal article" date="2010" name="Nat. Biotechnol.">
        <title>Draft genome sequence of the oilseed species Ricinus communis.</title>
        <authorList>
            <person name="Chan A.P."/>
            <person name="Crabtree J."/>
            <person name="Zhao Q."/>
            <person name="Lorenzi H."/>
            <person name="Orvis J."/>
            <person name="Puiu D."/>
            <person name="Melake-Berhan A."/>
            <person name="Jones K.M."/>
            <person name="Redman J."/>
            <person name="Chen G."/>
            <person name="Cahoon E.B."/>
            <person name="Gedil M."/>
            <person name="Stanke M."/>
            <person name="Haas B.J."/>
            <person name="Wortman J.R."/>
            <person name="Fraser-Liggett C.M."/>
            <person name="Ravel J."/>
            <person name="Rabinowicz P.D."/>
        </authorList>
    </citation>
    <scope>NUCLEOTIDE SEQUENCE [LARGE SCALE GENOMIC DNA]</scope>
    <source>
        <strain evidence="2">cv. Hale</strain>
    </source>
</reference>
<organism evidence="1 2">
    <name type="scientific">Ricinus communis</name>
    <name type="common">Castor bean</name>
    <dbReference type="NCBI Taxonomy" id="3988"/>
    <lineage>
        <taxon>Eukaryota</taxon>
        <taxon>Viridiplantae</taxon>
        <taxon>Streptophyta</taxon>
        <taxon>Embryophyta</taxon>
        <taxon>Tracheophyta</taxon>
        <taxon>Spermatophyta</taxon>
        <taxon>Magnoliopsida</taxon>
        <taxon>eudicotyledons</taxon>
        <taxon>Gunneridae</taxon>
        <taxon>Pentapetalae</taxon>
        <taxon>rosids</taxon>
        <taxon>fabids</taxon>
        <taxon>Malpighiales</taxon>
        <taxon>Euphorbiaceae</taxon>
        <taxon>Acalyphoideae</taxon>
        <taxon>Acalypheae</taxon>
        <taxon>Ricinus</taxon>
    </lineage>
</organism>
<sequence>MDEPEKRKRNILETVRIIKGREQPRRKKARKGVLSIRKNGVNLRSIMFNDRDGRYVKGPHNDALLVESYIKKFLVKRHLIDEGSVVNLINVDA</sequence>
<evidence type="ECO:0000313" key="2">
    <source>
        <dbReference type="Proteomes" id="UP000008311"/>
    </source>
</evidence>
<evidence type="ECO:0000313" key="1">
    <source>
        <dbReference type="EMBL" id="EEF40769.1"/>
    </source>
</evidence>
<gene>
    <name evidence="1" type="ORF">RCOM_1090380</name>
</gene>
<proteinExistence type="predicted"/>
<dbReference type="Proteomes" id="UP000008311">
    <property type="component" value="Unassembled WGS sequence"/>
</dbReference>
<name>B9S6K1_RICCO</name>
<keyword evidence="2" id="KW-1185">Reference proteome</keyword>
<protein>
    <submittedName>
        <fullName evidence="1">Uncharacterized protein</fullName>
    </submittedName>
</protein>